<evidence type="ECO:0000259" key="1">
    <source>
        <dbReference type="Pfam" id="PF09343"/>
    </source>
</evidence>
<reference evidence="2 3" key="1">
    <citation type="journal article" date="2006" name="J. Bacteriol.">
        <title>Comparative genomic analysis of three strains of Ehrlichia ruminantium reveals an active process of genome size plasticity.</title>
        <authorList>
            <person name="Frutos R."/>
            <person name="Viari A."/>
            <person name="Ferraz C."/>
            <person name="Morgat A."/>
            <person name="Eychenie S."/>
            <person name="Kandassami Y."/>
            <person name="Chantal I."/>
            <person name="Bensaid A."/>
            <person name="Coissac E."/>
            <person name="Vachiery N."/>
            <person name="Demaille J."/>
            <person name="Martinez D."/>
        </authorList>
    </citation>
    <scope>NUCLEOTIDE SEQUENCE [LARGE SCALE GENOMIC DNA]</scope>
    <source>
        <strain evidence="2 3">Welgevonden</strain>
    </source>
</reference>
<dbReference type="Proteomes" id="UP000001021">
    <property type="component" value="Chromosome"/>
</dbReference>
<sequence length="203" mass="23781">MVTSMTFYETRFPEDISYGSTGGPEFTTSIIETNNGYEYRKINISYPRNKYNIMYSVKSEEELLKLINFFYIHKGKAIGFRFKDWADYKAIQQKIGIGDNHQTTFQLVKTYKVDQFSYIRTITKPVINTVKIYYNDSIKNNGFSVNLSNGQIKFDIAPKDGIEIFADYEFDVPVRFDSDYLPYSIDNYKQYNCNNITLIEVKT</sequence>
<organism evidence="2 3">
    <name type="scientific">Ehrlichia ruminantium (strain Welgevonden)</name>
    <dbReference type="NCBI Taxonomy" id="254945"/>
    <lineage>
        <taxon>Bacteria</taxon>
        <taxon>Pseudomonadati</taxon>
        <taxon>Pseudomonadota</taxon>
        <taxon>Alphaproteobacteria</taxon>
        <taxon>Rickettsiales</taxon>
        <taxon>Anaplasmataceae</taxon>
        <taxon>Ehrlichia</taxon>
    </lineage>
</organism>
<accession>A0A0H3LZH9</accession>
<protein>
    <recommendedName>
        <fullName evidence="1">DUF2460 domain-containing protein</fullName>
    </recommendedName>
</protein>
<proteinExistence type="predicted"/>
<keyword evidence="3" id="KW-1185">Reference proteome</keyword>
<dbReference type="eggNOG" id="COG5448">
    <property type="taxonomic scope" value="Bacteria"/>
</dbReference>
<dbReference type="HOGENOM" id="CLU_114534_0_0_5"/>
<gene>
    <name evidence="2" type="ordered locus">ERWE_CDS_05450</name>
</gene>
<evidence type="ECO:0000313" key="3">
    <source>
        <dbReference type="Proteomes" id="UP000001021"/>
    </source>
</evidence>
<dbReference type="KEGG" id="eru:Erum5200"/>
<dbReference type="AlphaFoldDB" id="A0A0H3LZH9"/>
<feature type="domain" description="DUF2460" evidence="1">
    <location>
        <begin position="9"/>
        <end position="202"/>
    </location>
</feature>
<dbReference type="EMBL" id="CR925678">
    <property type="protein sequence ID" value="CAI27039.1"/>
    <property type="molecule type" value="Genomic_DNA"/>
</dbReference>
<dbReference type="InterPro" id="IPR011740">
    <property type="entry name" value="DUF2460"/>
</dbReference>
<evidence type="ECO:0000313" key="2">
    <source>
        <dbReference type="EMBL" id="CAI27039.1"/>
    </source>
</evidence>
<dbReference type="NCBIfam" id="TIGR02217">
    <property type="entry name" value="chp_TIGR02217"/>
    <property type="match status" value="1"/>
</dbReference>
<dbReference type="Pfam" id="PF09343">
    <property type="entry name" value="DUF2460"/>
    <property type="match status" value="1"/>
</dbReference>
<name>A0A0H3LZH9_EHRRW</name>
<dbReference type="KEGG" id="erw:ERWE_CDS_05450"/>